<protein>
    <recommendedName>
        <fullName evidence="16">Adenosylcobinamide kinase</fullName>
        <ecNumber evidence="8">2.7.1.156</ecNumber>
        <ecNumber evidence="9">2.7.7.62</ecNumber>
    </recommendedName>
    <alternativeName>
        <fullName evidence="17">Adenosylcobinamide-phosphate guanylyltransferase</fullName>
    </alternativeName>
</protein>
<dbReference type="SUPFAM" id="SSF52540">
    <property type="entry name" value="P-loop containing nucleoside triphosphate hydrolases"/>
    <property type="match status" value="1"/>
</dbReference>
<evidence type="ECO:0000256" key="1">
    <source>
        <dbReference type="ARBA" id="ARBA00000312"/>
    </source>
</evidence>
<evidence type="ECO:0000256" key="9">
    <source>
        <dbReference type="ARBA" id="ARBA00012523"/>
    </source>
</evidence>
<feature type="binding site" evidence="19">
    <location>
        <position position="90"/>
    </location>
    <ligand>
        <name>GTP</name>
        <dbReference type="ChEBI" id="CHEBI:37565"/>
    </ligand>
</feature>
<dbReference type="EC" id="2.7.1.156" evidence="8"/>
<keyword evidence="10" id="KW-0169">Cobalamin biosynthesis</keyword>
<comment type="catalytic activity">
    <reaction evidence="3">
        <text>adenosylcob(III)inamide + GTP = adenosylcob(III)inamide phosphate + GDP + H(+)</text>
        <dbReference type="Rhea" id="RHEA:15765"/>
        <dbReference type="ChEBI" id="CHEBI:2480"/>
        <dbReference type="ChEBI" id="CHEBI:15378"/>
        <dbReference type="ChEBI" id="CHEBI:37565"/>
        <dbReference type="ChEBI" id="CHEBI:58189"/>
        <dbReference type="ChEBI" id="CHEBI:58502"/>
        <dbReference type="EC" id="2.7.1.156"/>
    </reaction>
</comment>
<dbReference type="Gene3D" id="3.40.50.300">
    <property type="entry name" value="P-loop containing nucleotide triphosphate hydrolases"/>
    <property type="match status" value="1"/>
</dbReference>
<dbReference type="GO" id="GO:0009236">
    <property type="term" value="P:cobalamin biosynthetic process"/>
    <property type="evidence" value="ECO:0007669"/>
    <property type="project" value="UniProtKB-UniPathway"/>
</dbReference>
<keyword evidence="14" id="KW-0067">ATP-binding</keyword>
<keyword evidence="21" id="KW-1185">Reference proteome</keyword>
<dbReference type="Proteomes" id="UP000637720">
    <property type="component" value="Unassembled WGS sequence"/>
</dbReference>
<evidence type="ECO:0000256" key="12">
    <source>
        <dbReference type="ARBA" id="ARBA00022741"/>
    </source>
</evidence>
<evidence type="ECO:0000256" key="8">
    <source>
        <dbReference type="ARBA" id="ARBA00012016"/>
    </source>
</evidence>
<comment type="function">
    <text evidence="4">Catalyzes ATP-dependent phosphorylation of adenosylcobinamide and addition of GMP to adenosylcobinamide phosphate.</text>
</comment>
<evidence type="ECO:0000256" key="14">
    <source>
        <dbReference type="ARBA" id="ARBA00022840"/>
    </source>
</evidence>
<dbReference type="CDD" id="cd00544">
    <property type="entry name" value="CobU"/>
    <property type="match status" value="1"/>
</dbReference>
<comment type="pathway">
    <text evidence="6">Cofactor biosynthesis; adenosylcobalamin biosynthesis; adenosylcobalamin from cob(II)yrinate a,c-diamide: step 5/7.</text>
</comment>
<evidence type="ECO:0000256" key="10">
    <source>
        <dbReference type="ARBA" id="ARBA00022573"/>
    </source>
</evidence>
<dbReference type="RefSeq" id="WP_188817560.1">
    <property type="nucleotide sequence ID" value="NZ_BMOF01000034.1"/>
</dbReference>
<sequence length="221" mass="23131">MRSSSRLVVVTGGARSGKSAFAERLAAHLAAASQSGVTYVATAEARDAEMAARIGRHRRRRPASWRTVEAPRDAIGALRAAAPHDVVLLDCVTLLVANWLAAQAEAAGVDLTGSDALPVETQQVLAERVAENAKALVTAAVRRFGWTVFVTNEVGWGVVPPTPLGRLYRDVAGQVNRRLADAAQAVYLVVAGQAVEVKALACAPHDAAARLVAGTGEGVQR</sequence>
<evidence type="ECO:0000256" key="2">
    <source>
        <dbReference type="ARBA" id="ARBA00000711"/>
    </source>
</evidence>
<feature type="active site" description="GMP-histidine intermediate" evidence="18">
    <location>
        <position position="57"/>
    </location>
</feature>
<dbReference type="GO" id="GO:0008820">
    <property type="term" value="F:cobinamide phosphate guanylyltransferase activity"/>
    <property type="evidence" value="ECO:0007669"/>
    <property type="project" value="UniProtKB-EC"/>
</dbReference>
<evidence type="ECO:0000256" key="7">
    <source>
        <dbReference type="ARBA" id="ARBA00007490"/>
    </source>
</evidence>
<name>A0A8J3BBK4_9BACI</name>
<dbReference type="EMBL" id="BMOF01000034">
    <property type="protein sequence ID" value="GGK03076.1"/>
    <property type="molecule type" value="Genomic_DNA"/>
</dbReference>
<comment type="catalytic activity">
    <reaction evidence="2">
        <text>adenosylcob(III)inamide phosphate + GTP + H(+) = adenosylcob(III)inamide-GDP + diphosphate</text>
        <dbReference type="Rhea" id="RHEA:22712"/>
        <dbReference type="ChEBI" id="CHEBI:15378"/>
        <dbReference type="ChEBI" id="CHEBI:33019"/>
        <dbReference type="ChEBI" id="CHEBI:37565"/>
        <dbReference type="ChEBI" id="CHEBI:58502"/>
        <dbReference type="ChEBI" id="CHEBI:60487"/>
        <dbReference type="EC" id="2.7.7.62"/>
    </reaction>
</comment>
<dbReference type="InterPro" id="IPR027417">
    <property type="entry name" value="P-loop_NTPase"/>
</dbReference>
<feature type="binding site" evidence="19">
    <location>
        <position position="69"/>
    </location>
    <ligand>
        <name>GTP</name>
        <dbReference type="ChEBI" id="CHEBI:37565"/>
    </ligand>
</feature>
<gene>
    <name evidence="20" type="ORF">GCM10007043_16370</name>
</gene>
<keyword evidence="13 20" id="KW-0418">Kinase</keyword>
<evidence type="ECO:0000256" key="3">
    <source>
        <dbReference type="ARBA" id="ARBA00001522"/>
    </source>
</evidence>
<organism evidence="20 21">
    <name type="scientific">Calditerricola satsumensis</name>
    <dbReference type="NCBI Taxonomy" id="373054"/>
    <lineage>
        <taxon>Bacteria</taxon>
        <taxon>Bacillati</taxon>
        <taxon>Bacillota</taxon>
        <taxon>Bacilli</taxon>
        <taxon>Bacillales</taxon>
        <taxon>Bacillaceae</taxon>
        <taxon>Calditerricola</taxon>
    </lineage>
</organism>
<keyword evidence="15 19" id="KW-0342">GTP-binding</keyword>
<dbReference type="PANTHER" id="PTHR34848">
    <property type="match status" value="1"/>
</dbReference>
<evidence type="ECO:0000256" key="17">
    <source>
        <dbReference type="ARBA" id="ARBA00030571"/>
    </source>
</evidence>
<feature type="binding site" evidence="19">
    <location>
        <begin position="58"/>
        <end position="61"/>
    </location>
    <ligand>
        <name>GTP</name>
        <dbReference type="ChEBI" id="CHEBI:37565"/>
    </ligand>
</feature>
<evidence type="ECO:0000313" key="20">
    <source>
        <dbReference type="EMBL" id="GGK03076.1"/>
    </source>
</evidence>
<comment type="pathway">
    <text evidence="5">Cofactor biosynthesis; adenosylcobalamin biosynthesis; adenosylcobalamin from cob(II)yrinate a,c-diamide: step 6/7.</text>
</comment>
<evidence type="ECO:0000256" key="5">
    <source>
        <dbReference type="ARBA" id="ARBA00004692"/>
    </source>
</evidence>
<keyword evidence="11" id="KW-0808">Transferase</keyword>
<evidence type="ECO:0000256" key="19">
    <source>
        <dbReference type="PIRSR" id="PIRSR006135-2"/>
    </source>
</evidence>
<evidence type="ECO:0000256" key="13">
    <source>
        <dbReference type="ARBA" id="ARBA00022777"/>
    </source>
</evidence>
<feature type="binding site" evidence="19">
    <location>
        <begin position="12"/>
        <end position="19"/>
    </location>
    <ligand>
        <name>GTP</name>
        <dbReference type="ChEBI" id="CHEBI:37565"/>
    </ligand>
</feature>
<evidence type="ECO:0000256" key="15">
    <source>
        <dbReference type="ARBA" id="ARBA00023134"/>
    </source>
</evidence>
<dbReference type="InterPro" id="IPR003203">
    <property type="entry name" value="CobU/CobP"/>
</dbReference>
<feature type="binding site" evidence="19">
    <location>
        <begin position="41"/>
        <end position="43"/>
    </location>
    <ligand>
        <name>GTP</name>
        <dbReference type="ChEBI" id="CHEBI:37565"/>
    </ligand>
</feature>
<dbReference type="GO" id="GO:0043752">
    <property type="term" value="F:adenosylcobinamide kinase activity"/>
    <property type="evidence" value="ECO:0007669"/>
    <property type="project" value="UniProtKB-EC"/>
</dbReference>
<dbReference type="AlphaFoldDB" id="A0A8J3BBK4"/>
<evidence type="ECO:0000256" key="16">
    <source>
        <dbReference type="ARBA" id="ARBA00029570"/>
    </source>
</evidence>
<dbReference type="NCBIfam" id="NF004469">
    <property type="entry name" value="PRK05800.1"/>
    <property type="match status" value="1"/>
</dbReference>
<evidence type="ECO:0000256" key="11">
    <source>
        <dbReference type="ARBA" id="ARBA00022679"/>
    </source>
</evidence>
<evidence type="ECO:0000256" key="4">
    <source>
        <dbReference type="ARBA" id="ARBA00003889"/>
    </source>
</evidence>
<reference evidence="20" key="2">
    <citation type="submission" date="2020-09" db="EMBL/GenBank/DDBJ databases">
        <authorList>
            <person name="Sun Q."/>
            <person name="Ohkuma M."/>
        </authorList>
    </citation>
    <scope>NUCLEOTIDE SEQUENCE</scope>
    <source>
        <strain evidence="20">JCM 14719</strain>
    </source>
</reference>
<dbReference type="GO" id="GO:0005524">
    <property type="term" value="F:ATP binding"/>
    <property type="evidence" value="ECO:0007669"/>
    <property type="project" value="UniProtKB-KW"/>
</dbReference>
<dbReference type="PIRSF" id="PIRSF006135">
    <property type="entry name" value="CobU"/>
    <property type="match status" value="1"/>
</dbReference>
<keyword evidence="12 19" id="KW-0547">Nucleotide-binding</keyword>
<evidence type="ECO:0000313" key="21">
    <source>
        <dbReference type="Proteomes" id="UP000637720"/>
    </source>
</evidence>
<evidence type="ECO:0000256" key="6">
    <source>
        <dbReference type="ARBA" id="ARBA00005159"/>
    </source>
</evidence>
<dbReference type="EC" id="2.7.7.62" evidence="9"/>
<comment type="similarity">
    <text evidence="7">Belongs to the CobU/CobP family.</text>
</comment>
<comment type="catalytic activity">
    <reaction evidence="1">
        <text>adenosylcob(III)inamide + ATP = adenosylcob(III)inamide phosphate + ADP + H(+)</text>
        <dbReference type="Rhea" id="RHEA:15769"/>
        <dbReference type="ChEBI" id="CHEBI:2480"/>
        <dbReference type="ChEBI" id="CHEBI:15378"/>
        <dbReference type="ChEBI" id="CHEBI:30616"/>
        <dbReference type="ChEBI" id="CHEBI:58502"/>
        <dbReference type="ChEBI" id="CHEBI:456216"/>
        <dbReference type="EC" id="2.7.1.156"/>
    </reaction>
</comment>
<proteinExistence type="inferred from homology"/>
<dbReference type="GO" id="GO:0005525">
    <property type="term" value="F:GTP binding"/>
    <property type="evidence" value="ECO:0007669"/>
    <property type="project" value="UniProtKB-KW"/>
</dbReference>
<accession>A0A8J3BBK4</accession>
<reference evidence="20" key="1">
    <citation type="journal article" date="2014" name="Int. J. Syst. Evol. Microbiol.">
        <title>Complete genome sequence of Corynebacterium casei LMG S-19264T (=DSM 44701T), isolated from a smear-ripened cheese.</title>
        <authorList>
            <consortium name="US DOE Joint Genome Institute (JGI-PGF)"/>
            <person name="Walter F."/>
            <person name="Albersmeier A."/>
            <person name="Kalinowski J."/>
            <person name="Ruckert C."/>
        </authorList>
    </citation>
    <scope>NUCLEOTIDE SEQUENCE</scope>
    <source>
        <strain evidence="20">JCM 14719</strain>
    </source>
</reference>
<dbReference type="Pfam" id="PF02283">
    <property type="entry name" value="CobU"/>
    <property type="match status" value="1"/>
</dbReference>
<comment type="caution">
    <text evidence="20">The sequence shown here is derived from an EMBL/GenBank/DDBJ whole genome shotgun (WGS) entry which is preliminary data.</text>
</comment>
<dbReference type="UniPathway" id="UPA00148">
    <property type="reaction ID" value="UER00236"/>
</dbReference>
<evidence type="ECO:0000256" key="18">
    <source>
        <dbReference type="PIRSR" id="PIRSR006135-1"/>
    </source>
</evidence>
<dbReference type="PANTHER" id="PTHR34848:SF1">
    <property type="entry name" value="BIFUNCTIONAL ADENOSYLCOBALAMIN BIOSYNTHESIS PROTEIN COBU"/>
    <property type="match status" value="1"/>
</dbReference>